<dbReference type="Gene3D" id="3.10.450.50">
    <property type="match status" value="1"/>
</dbReference>
<name>A0A291RK82_9NOCA</name>
<dbReference type="GeneID" id="88359114"/>
<sequence>MDRSDERNIRATVAAHTALWVRHEMDEWGTYFTEDSDFVTHRGIWWKSRRENVIGHKAVPDSVLAQKRNYSQRVVRIAELAPGVALVHTEWSWPGHRLPGARTAEDRHGLITLVMVERDGTWLIRAAHNTRTNGLDDFS</sequence>
<dbReference type="KEGG" id="ntp:CRH09_17220"/>
<reference evidence="2 3" key="1">
    <citation type="submission" date="2017-10" db="EMBL/GenBank/DDBJ databases">
        <title>Comparative genomics between pathogenic Norcardia.</title>
        <authorList>
            <person name="Zeng L."/>
        </authorList>
    </citation>
    <scope>NUCLEOTIDE SEQUENCE [LARGE SCALE GENOMIC DNA]</scope>
    <source>
        <strain evidence="2 3">NC_YFY_NT001</strain>
    </source>
</reference>
<feature type="domain" description="DUF4440" evidence="1">
    <location>
        <begin position="9"/>
        <end position="124"/>
    </location>
</feature>
<accession>A0A291RK82</accession>
<evidence type="ECO:0000259" key="1">
    <source>
        <dbReference type="Pfam" id="PF14534"/>
    </source>
</evidence>
<dbReference type="InterPro" id="IPR027843">
    <property type="entry name" value="DUF4440"/>
</dbReference>
<gene>
    <name evidence="2" type="ORF">CRH09_17220</name>
</gene>
<dbReference type="EMBL" id="CP023778">
    <property type="protein sequence ID" value="ATL67679.1"/>
    <property type="molecule type" value="Genomic_DNA"/>
</dbReference>
<dbReference type="InterPro" id="IPR011944">
    <property type="entry name" value="Steroid_delta5-4_isomerase"/>
</dbReference>
<evidence type="ECO:0000313" key="3">
    <source>
        <dbReference type="Proteomes" id="UP000221961"/>
    </source>
</evidence>
<dbReference type="NCBIfam" id="TIGR02246">
    <property type="entry name" value="SgcJ/EcaC family oxidoreductase"/>
    <property type="match status" value="1"/>
</dbReference>
<dbReference type="Proteomes" id="UP000221961">
    <property type="component" value="Chromosome"/>
</dbReference>
<proteinExistence type="predicted"/>
<dbReference type="AlphaFoldDB" id="A0A291RK82"/>
<organism evidence="2 3">
    <name type="scientific">Nocardia terpenica</name>
    <dbReference type="NCBI Taxonomy" id="455432"/>
    <lineage>
        <taxon>Bacteria</taxon>
        <taxon>Bacillati</taxon>
        <taxon>Actinomycetota</taxon>
        <taxon>Actinomycetes</taxon>
        <taxon>Mycobacteriales</taxon>
        <taxon>Nocardiaceae</taxon>
        <taxon>Nocardia</taxon>
    </lineage>
</organism>
<dbReference type="Pfam" id="PF14534">
    <property type="entry name" value="DUF4440"/>
    <property type="match status" value="1"/>
</dbReference>
<protein>
    <submittedName>
        <fullName evidence="2">DUF4440 domain-containing protein</fullName>
    </submittedName>
</protein>
<evidence type="ECO:0000313" key="2">
    <source>
        <dbReference type="EMBL" id="ATL67679.1"/>
    </source>
</evidence>
<dbReference type="SUPFAM" id="SSF54427">
    <property type="entry name" value="NTF2-like"/>
    <property type="match status" value="1"/>
</dbReference>
<dbReference type="RefSeq" id="WP_098694801.1">
    <property type="nucleotide sequence ID" value="NZ_CP023778.1"/>
</dbReference>
<dbReference type="InterPro" id="IPR032710">
    <property type="entry name" value="NTF2-like_dom_sf"/>
</dbReference>